<name>A0ACC2R8S9_9NEOP</name>
<sequence>MWIWILNITLLFVVIYHASGLSDLDPLVDSKVGFIRGLRATDGDYSMYLGIPYATVNKSNPFGVSAPHPKFMEVFEAFNDSAICPQVEEFNNTIVGTLDCLHVNIYVPDSANSSNLLPVLVYIYGGLFMIGFSGRYLYGARYLVKHDIILVTFNYRLGPYGFMCLNTPEVPGNQGLKDQQLAFKWIKNNIEAFGGDSNKITICGSSSGASSADFHLLYSNEQLFHQAILQSGTALHPWAMLQPDTSAPQKLSKQLGFTATNTHEALAFLSTVDSNLMTEAVSELGLKFRPCVEKDFGKVEKFIYDYPVNIQKPSLGNVPILLGCNSDEALAAYDNLTPKDFTNLNEFIINRVTTLWANFVKFGDPTPETTDLLPVKWSIVTKDNMYYLTIDMKLKLKKRNFKARMTFWDLLYKLNQKAQVGYREDTDQNTCAAIPNNYKEYFGNY</sequence>
<evidence type="ECO:0000313" key="1">
    <source>
        <dbReference type="EMBL" id="KAJ8736237.1"/>
    </source>
</evidence>
<protein>
    <submittedName>
        <fullName evidence="1">Uncharacterized protein</fullName>
    </submittedName>
</protein>
<dbReference type="EMBL" id="CM056778">
    <property type="protein sequence ID" value="KAJ8736237.1"/>
    <property type="molecule type" value="Genomic_DNA"/>
</dbReference>
<proteinExistence type="predicted"/>
<evidence type="ECO:0000313" key="2">
    <source>
        <dbReference type="Proteomes" id="UP001231649"/>
    </source>
</evidence>
<reference evidence="1" key="1">
    <citation type="submission" date="2023-03" db="EMBL/GenBank/DDBJ databases">
        <title>Chromosome-level genomes of two armyworms, Mythimna separata and Mythimna loreyi, provide insights into the biosynthesis and reception of sex pheromones.</title>
        <authorList>
            <person name="Zhao H."/>
        </authorList>
    </citation>
    <scope>NUCLEOTIDE SEQUENCE</scope>
    <source>
        <strain evidence="1">BeijingLab</strain>
    </source>
</reference>
<comment type="caution">
    <text evidence="1">The sequence shown here is derived from an EMBL/GenBank/DDBJ whole genome shotgun (WGS) entry which is preliminary data.</text>
</comment>
<gene>
    <name evidence="1" type="ORF">PYW08_006893</name>
</gene>
<organism evidence="1 2">
    <name type="scientific">Mythimna loreyi</name>
    <dbReference type="NCBI Taxonomy" id="667449"/>
    <lineage>
        <taxon>Eukaryota</taxon>
        <taxon>Metazoa</taxon>
        <taxon>Ecdysozoa</taxon>
        <taxon>Arthropoda</taxon>
        <taxon>Hexapoda</taxon>
        <taxon>Insecta</taxon>
        <taxon>Pterygota</taxon>
        <taxon>Neoptera</taxon>
        <taxon>Endopterygota</taxon>
        <taxon>Lepidoptera</taxon>
        <taxon>Glossata</taxon>
        <taxon>Ditrysia</taxon>
        <taxon>Noctuoidea</taxon>
        <taxon>Noctuidae</taxon>
        <taxon>Noctuinae</taxon>
        <taxon>Hadenini</taxon>
        <taxon>Mythimna</taxon>
    </lineage>
</organism>
<accession>A0ACC2R8S9</accession>
<dbReference type="Proteomes" id="UP001231649">
    <property type="component" value="Chromosome 2"/>
</dbReference>
<keyword evidence="2" id="KW-1185">Reference proteome</keyword>